<dbReference type="HAMAP" id="MF_00362">
    <property type="entry name" value="Ribosomal_uL10"/>
    <property type="match status" value="1"/>
</dbReference>
<dbReference type="GO" id="GO:0070180">
    <property type="term" value="F:large ribosomal subunit rRNA binding"/>
    <property type="evidence" value="ECO:0007669"/>
    <property type="project" value="UniProtKB-UniRule"/>
</dbReference>
<dbReference type="NCBIfam" id="NF000955">
    <property type="entry name" value="PRK00099.1-1"/>
    <property type="match status" value="1"/>
</dbReference>
<evidence type="ECO:0000313" key="7">
    <source>
        <dbReference type="EMBL" id="KAB7657967.1"/>
    </source>
</evidence>
<accession>A0A6I1ENC1</accession>
<dbReference type="CDD" id="cd05797">
    <property type="entry name" value="Ribosomal_L10"/>
    <property type="match status" value="1"/>
</dbReference>
<evidence type="ECO:0000256" key="5">
    <source>
        <dbReference type="ARBA" id="ARBA00035202"/>
    </source>
</evidence>
<dbReference type="GO" id="GO:0003735">
    <property type="term" value="F:structural constituent of ribosome"/>
    <property type="evidence" value="ECO:0007669"/>
    <property type="project" value="InterPro"/>
</dbReference>
<dbReference type="SUPFAM" id="SSF160369">
    <property type="entry name" value="Ribosomal protein L10-like"/>
    <property type="match status" value="1"/>
</dbReference>
<dbReference type="Pfam" id="PF00466">
    <property type="entry name" value="Ribosomal_L10"/>
    <property type="match status" value="1"/>
</dbReference>
<reference evidence="7 8" key="1">
    <citation type="submission" date="2019-10" db="EMBL/GenBank/DDBJ databases">
        <title>Genome diversity of Sutterella seckii.</title>
        <authorList>
            <person name="Chaplin A.V."/>
            <person name="Sokolova S.R."/>
            <person name="Mosin K.A."/>
            <person name="Ivanova E.L."/>
            <person name="Kochetkova T.O."/>
            <person name="Goltsov A.Y."/>
            <person name="Trofimov D.Y."/>
            <person name="Efimov B.A."/>
        </authorList>
    </citation>
    <scope>NUCLEOTIDE SEQUENCE [LARGE SCALE GENOMIC DNA]</scope>
    <source>
        <strain evidence="7 8">ASD393</strain>
    </source>
</reference>
<dbReference type="InterPro" id="IPR047865">
    <property type="entry name" value="Ribosomal_uL10_bac_type"/>
</dbReference>
<comment type="function">
    <text evidence="1 6">Forms part of the ribosomal stalk, playing a central role in the interaction of the ribosome with GTP-bound translation factors.</text>
</comment>
<gene>
    <name evidence="6" type="primary">rplJ</name>
    <name evidence="7" type="ORF">GBM95_07790</name>
</gene>
<dbReference type="InterPro" id="IPR002363">
    <property type="entry name" value="Ribosomal_uL10_CS_bac"/>
</dbReference>
<dbReference type="PROSITE" id="PS01109">
    <property type="entry name" value="RIBOSOMAL_L10"/>
    <property type="match status" value="1"/>
</dbReference>
<comment type="caution">
    <text evidence="7">The sequence shown here is derived from an EMBL/GenBank/DDBJ whole genome shotgun (WGS) entry which is preliminary data.</text>
</comment>
<dbReference type="InterPro" id="IPR043141">
    <property type="entry name" value="Ribosomal_uL10-like_sf"/>
</dbReference>
<evidence type="ECO:0000256" key="6">
    <source>
        <dbReference type="HAMAP-Rule" id="MF_00362"/>
    </source>
</evidence>
<keyword evidence="6" id="KW-0699">rRNA-binding</keyword>
<evidence type="ECO:0000256" key="3">
    <source>
        <dbReference type="ARBA" id="ARBA00022980"/>
    </source>
</evidence>
<evidence type="ECO:0000256" key="1">
    <source>
        <dbReference type="ARBA" id="ARBA00002633"/>
    </source>
</evidence>
<keyword evidence="6" id="KW-0694">RNA-binding</keyword>
<evidence type="ECO:0000256" key="2">
    <source>
        <dbReference type="ARBA" id="ARBA00008889"/>
    </source>
</evidence>
<sequence>MGLNREDKAAVIAEISEVVSNSSAMVIAEYRGLTVQAVTKLRAEARKNGVTLRVVKNTLVRRAVEGTGFAGLADQFAGPLVYGFSADPVAVAKVLVNFAKDNEKLVVKGGAMANYVMDVEAVKQLASMPSRDELLAKLMATMNEPIAKFVRTINEVPARFVRTVAAVRDAKEQAAA</sequence>
<dbReference type="EMBL" id="WEHX01000051">
    <property type="protein sequence ID" value="KAB7657967.1"/>
    <property type="molecule type" value="Genomic_DNA"/>
</dbReference>
<name>A0A6I1ENC1_9BURK</name>
<comment type="similarity">
    <text evidence="2 6">Belongs to the universal ribosomal protein uL10 family.</text>
</comment>
<comment type="subunit">
    <text evidence="6">Part of the ribosomal stalk of the 50S ribosomal subunit. The N-terminus interacts with L11 and the large rRNA to form the base of the stalk. The C-terminus forms an elongated spine to which L12 dimers bind in a sequential fashion forming a multimeric L10(L12)X complex.</text>
</comment>
<proteinExistence type="inferred from homology"/>
<evidence type="ECO:0000313" key="8">
    <source>
        <dbReference type="Proteomes" id="UP000430564"/>
    </source>
</evidence>
<dbReference type="Gene3D" id="6.10.250.290">
    <property type="match status" value="1"/>
</dbReference>
<dbReference type="GO" id="GO:0015934">
    <property type="term" value="C:large ribosomal subunit"/>
    <property type="evidence" value="ECO:0007669"/>
    <property type="project" value="InterPro"/>
</dbReference>
<keyword evidence="3 6" id="KW-0689">Ribosomal protein</keyword>
<dbReference type="InterPro" id="IPR001790">
    <property type="entry name" value="Ribosomal_uL10"/>
</dbReference>
<organism evidence="7 8">
    <name type="scientific">Sutterella seckii</name>
    <dbReference type="NCBI Taxonomy" id="1944635"/>
    <lineage>
        <taxon>Bacteria</taxon>
        <taxon>Pseudomonadati</taxon>
        <taxon>Pseudomonadota</taxon>
        <taxon>Betaproteobacteria</taxon>
        <taxon>Burkholderiales</taxon>
        <taxon>Sutterellaceae</taxon>
        <taxon>Sutterella</taxon>
    </lineage>
</organism>
<dbReference type="Gene3D" id="3.30.70.1730">
    <property type="match status" value="1"/>
</dbReference>
<dbReference type="GO" id="GO:0006412">
    <property type="term" value="P:translation"/>
    <property type="evidence" value="ECO:0007669"/>
    <property type="project" value="UniProtKB-UniRule"/>
</dbReference>
<keyword evidence="4 6" id="KW-0687">Ribonucleoprotein</keyword>
<dbReference type="InterPro" id="IPR022973">
    <property type="entry name" value="Ribosomal_uL10_bac"/>
</dbReference>
<dbReference type="RefSeq" id="WP_152158579.1">
    <property type="nucleotide sequence ID" value="NZ_WEHX01000051.1"/>
</dbReference>
<dbReference type="PANTHER" id="PTHR11560">
    <property type="entry name" value="39S RIBOSOMAL PROTEIN L10, MITOCHONDRIAL"/>
    <property type="match status" value="1"/>
</dbReference>
<evidence type="ECO:0000256" key="4">
    <source>
        <dbReference type="ARBA" id="ARBA00023274"/>
    </source>
</evidence>
<dbReference type="OrthoDB" id="9808307at2"/>
<dbReference type="AlphaFoldDB" id="A0A6I1ENC1"/>
<protein>
    <recommendedName>
        <fullName evidence="5 6">Large ribosomal subunit protein uL10</fullName>
    </recommendedName>
</protein>
<dbReference type="Proteomes" id="UP000430564">
    <property type="component" value="Unassembled WGS sequence"/>
</dbReference>